<keyword evidence="2" id="KW-1185">Reference proteome</keyword>
<evidence type="ECO:0000313" key="2">
    <source>
        <dbReference type="Proteomes" id="UP000030700"/>
    </source>
</evidence>
<dbReference type="AlphaFoldDB" id="A0A0S6VT52"/>
<organism evidence="1">
    <name type="scientific">Candidatus Moduliflexus flocculans</name>
    <dbReference type="NCBI Taxonomy" id="1499966"/>
    <lineage>
        <taxon>Bacteria</taxon>
        <taxon>Candidatus Moduliflexota</taxon>
        <taxon>Candidatus Moduliflexia</taxon>
        <taxon>Candidatus Moduliflexales</taxon>
        <taxon>Candidatus Moduliflexaceae</taxon>
    </lineage>
</organism>
<dbReference type="EMBL" id="DF820456">
    <property type="protein sequence ID" value="GAK50677.1"/>
    <property type="molecule type" value="Genomic_DNA"/>
</dbReference>
<proteinExistence type="predicted"/>
<accession>A0A0S6VT52</accession>
<gene>
    <name evidence="1" type="ORF">U14_01910</name>
</gene>
<dbReference type="HOGENOM" id="CLU_138548_0_0_0"/>
<protein>
    <submittedName>
        <fullName evidence="1">Uncharacterized protein</fullName>
    </submittedName>
</protein>
<reference evidence="1" key="1">
    <citation type="journal article" date="2015" name="PeerJ">
        <title>First genomic representation of candidate bacterial phylum KSB3 points to enhanced environmental sensing as a trigger of wastewater bulking.</title>
        <authorList>
            <person name="Sekiguchi Y."/>
            <person name="Ohashi A."/>
            <person name="Parks D.H."/>
            <person name="Yamauchi T."/>
            <person name="Tyson G.W."/>
            <person name="Hugenholtz P."/>
        </authorList>
    </citation>
    <scope>NUCLEOTIDE SEQUENCE [LARGE SCALE GENOMIC DNA]</scope>
</reference>
<evidence type="ECO:0000313" key="1">
    <source>
        <dbReference type="EMBL" id="GAK50677.1"/>
    </source>
</evidence>
<name>A0A0S6VT52_9BACT</name>
<dbReference type="Proteomes" id="UP000030700">
    <property type="component" value="Unassembled WGS sequence"/>
</dbReference>
<sequence length="112" mass="13210">MVIRRTLLPGQSGTKKLLREYGERLICVRYRYDEARNVRVTTVELVVEEIPWERQPLKIPKHKIVHVKVAYHEKELKERVKAVGAKWNYNLRTWDVAYGQAEALGILDRVVE</sequence>